<sequence length="103" mass="11948">MAFERVDWADTNCQLGLFDLIIGSDLLYEDQHISLLAQFIQNHANQTCDIILVDPDRGRKNKLSSKMSEFGFTSDHIRPDNTDYLEQKFKGHILRFSRKSESI</sequence>
<gene>
    <name evidence="1" type="ORF">QWY96_15775</name>
</gene>
<reference evidence="2" key="1">
    <citation type="journal article" date="2019" name="Int. J. Syst. Evol. Microbiol.">
        <title>The Global Catalogue of Microorganisms (GCM) 10K type strain sequencing project: providing services to taxonomists for standard genome sequencing and annotation.</title>
        <authorList>
            <consortium name="The Broad Institute Genomics Platform"/>
            <consortium name="The Broad Institute Genome Sequencing Center for Infectious Disease"/>
            <person name="Wu L."/>
            <person name="Ma J."/>
        </authorList>
    </citation>
    <scope>NUCLEOTIDE SEQUENCE [LARGE SCALE GENOMIC DNA]</scope>
    <source>
        <strain evidence="2">CECT 7226</strain>
    </source>
</reference>
<dbReference type="Gene3D" id="3.40.50.150">
    <property type="entry name" value="Vaccinia Virus protein VP39"/>
    <property type="match status" value="1"/>
</dbReference>
<evidence type="ECO:0000313" key="1">
    <source>
        <dbReference type="EMBL" id="MDN3701992.1"/>
    </source>
</evidence>
<evidence type="ECO:0000313" key="2">
    <source>
        <dbReference type="Proteomes" id="UP001223712"/>
    </source>
</evidence>
<comment type="caution">
    <text evidence="1">The sequence shown here is derived from an EMBL/GenBank/DDBJ whole genome shotgun (WGS) entry which is preliminary data.</text>
</comment>
<accession>A0ABT8CJS2</accession>
<evidence type="ECO:0008006" key="3">
    <source>
        <dbReference type="Google" id="ProtNLM"/>
    </source>
</evidence>
<protein>
    <recommendedName>
        <fullName evidence="3">Methyltransferase</fullName>
    </recommendedName>
</protein>
<organism evidence="1 2">
    <name type="scientific">Vibrio artabrorum</name>
    <dbReference type="NCBI Taxonomy" id="446374"/>
    <lineage>
        <taxon>Bacteria</taxon>
        <taxon>Pseudomonadati</taxon>
        <taxon>Pseudomonadota</taxon>
        <taxon>Gammaproteobacteria</taxon>
        <taxon>Vibrionales</taxon>
        <taxon>Vibrionaceae</taxon>
        <taxon>Vibrio</taxon>
    </lineage>
</organism>
<dbReference type="EMBL" id="JAUFQY010000002">
    <property type="protein sequence ID" value="MDN3701992.1"/>
    <property type="molecule type" value="Genomic_DNA"/>
</dbReference>
<keyword evidence="2" id="KW-1185">Reference proteome</keyword>
<proteinExistence type="predicted"/>
<dbReference type="Proteomes" id="UP001223712">
    <property type="component" value="Unassembled WGS sequence"/>
</dbReference>
<name>A0ABT8CJS2_9VIBR</name>
<dbReference type="InterPro" id="IPR029063">
    <property type="entry name" value="SAM-dependent_MTases_sf"/>
</dbReference>